<feature type="compositionally biased region" description="Basic and acidic residues" evidence="1">
    <location>
        <begin position="40"/>
        <end position="54"/>
    </location>
</feature>
<evidence type="ECO:0000256" key="1">
    <source>
        <dbReference type="SAM" id="MobiDB-lite"/>
    </source>
</evidence>
<protein>
    <submittedName>
        <fullName evidence="2">Uncharacterized protein</fullName>
    </submittedName>
</protein>
<dbReference type="EMBL" id="JAALLH010000001">
    <property type="protein sequence ID" value="NIY68086.1"/>
    <property type="molecule type" value="Genomic_DNA"/>
</dbReference>
<evidence type="ECO:0000313" key="3">
    <source>
        <dbReference type="Proteomes" id="UP000536624"/>
    </source>
</evidence>
<reference evidence="2 3" key="1">
    <citation type="submission" date="2020-02" db="EMBL/GenBank/DDBJ databases">
        <title>Streptomyces malaysiensis DSM14702 (JHCC583434, PFL_A843) Genome sequencing and assembly.</title>
        <authorList>
            <person name="Samborskyy M."/>
        </authorList>
    </citation>
    <scope>NUCLEOTIDE SEQUENCE [LARGE SCALE GENOMIC DNA]</scope>
    <source>
        <strain evidence="2 3">DSM 14702</strain>
    </source>
</reference>
<name>A0A7X5X7J1_STRMQ</name>
<sequence length="156" mass="17128">MAPPLTYTTIAAIDVANSGRMRAGLARLERRNLASKRGRAAREHKARMAAEQRRTAPNVLGEPVRTPEVPVTFKAEPKRRRVERPATSTAPKSTVPAERVHTPVKAASLPDQVKAATREHKMAGHLSGAWFRVAIIKDTEYFARLHGASVRYSTAA</sequence>
<comment type="caution">
    <text evidence="2">The sequence shown here is derived from an EMBL/GenBank/DDBJ whole genome shotgun (WGS) entry which is preliminary data.</text>
</comment>
<proteinExistence type="predicted"/>
<dbReference type="AlphaFoldDB" id="A0A7X5X7J1"/>
<gene>
    <name evidence="2" type="ORF">SMALB_6168</name>
</gene>
<dbReference type="RefSeq" id="WP_167503206.1">
    <property type="nucleotide sequence ID" value="NZ_JAALLH010000001.1"/>
</dbReference>
<organism evidence="2 3">
    <name type="scientific">Streptomyces malaysiensis</name>
    <dbReference type="NCBI Taxonomy" id="92644"/>
    <lineage>
        <taxon>Bacteria</taxon>
        <taxon>Bacillati</taxon>
        <taxon>Actinomycetota</taxon>
        <taxon>Actinomycetes</taxon>
        <taxon>Kitasatosporales</taxon>
        <taxon>Streptomycetaceae</taxon>
        <taxon>Streptomyces</taxon>
        <taxon>Streptomyces violaceusniger group</taxon>
    </lineage>
</organism>
<feature type="region of interest" description="Disordered" evidence="1">
    <location>
        <begin position="34"/>
        <end position="101"/>
    </location>
</feature>
<accession>A0A7X5X7J1</accession>
<dbReference type="Proteomes" id="UP000536624">
    <property type="component" value="Unassembled WGS sequence"/>
</dbReference>
<evidence type="ECO:0000313" key="2">
    <source>
        <dbReference type="EMBL" id="NIY68086.1"/>
    </source>
</evidence>